<dbReference type="NCBIfam" id="TIGR00756">
    <property type="entry name" value="PPR"/>
    <property type="match status" value="2"/>
</dbReference>
<dbReference type="PROSITE" id="PS51375">
    <property type="entry name" value="PPR"/>
    <property type="match status" value="1"/>
</dbReference>
<keyword evidence="1" id="KW-0677">Repeat</keyword>
<name>A0AAW2XL88_9LAMI</name>
<feature type="repeat" description="PPR" evidence="2">
    <location>
        <begin position="5"/>
        <end position="39"/>
    </location>
</feature>
<reference evidence="3" key="2">
    <citation type="journal article" date="2024" name="Plant">
        <title>Genomic evolution and insights into agronomic trait innovations of Sesamum species.</title>
        <authorList>
            <person name="Miao H."/>
            <person name="Wang L."/>
            <person name="Qu L."/>
            <person name="Liu H."/>
            <person name="Sun Y."/>
            <person name="Le M."/>
            <person name="Wang Q."/>
            <person name="Wei S."/>
            <person name="Zheng Y."/>
            <person name="Lin W."/>
            <person name="Duan Y."/>
            <person name="Cao H."/>
            <person name="Xiong S."/>
            <person name="Wang X."/>
            <person name="Wei L."/>
            <person name="Li C."/>
            <person name="Ma Q."/>
            <person name="Ju M."/>
            <person name="Zhao R."/>
            <person name="Li G."/>
            <person name="Mu C."/>
            <person name="Tian Q."/>
            <person name="Mei H."/>
            <person name="Zhang T."/>
            <person name="Gao T."/>
            <person name="Zhang H."/>
        </authorList>
    </citation>
    <scope>NUCLEOTIDE SEQUENCE</scope>
    <source>
        <strain evidence="3">KEN1</strain>
    </source>
</reference>
<dbReference type="PROSITE" id="PS51257">
    <property type="entry name" value="PROKAR_LIPOPROTEIN"/>
    <property type="match status" value="1"/>
</dbReference>
<comment type="caution">
    <text evidence="3">The sequence shown here is derived from an EMBL/GenBank/DDBJ whole genome shotgun (WGS) entry which is preliminary data.</text>
</comment>
<organism evidence="3">
    <name type="scientific">Sesamum latifolium</name>
    <dbReference type="NCBI Taxonomy" id="2727402"/>
    <lineage>
        <taxon>Eukaryota</taxon>
        <taxon>Viridiplantae</taxon>
        <taxon>Streptophyta</taxon>
        <taxon>Embryophyta</taxon>
        <taxon>Tracheophyta</taxon>
        <taxon>Spermatophyta</taxon>
        <taxon>Magnoliopsida</taxon>
        <taxon>eudicotyledons</taxon>
        <taxon>Gunneridae</taxon>
        <taxon>Pentapetalae</taxon>
        <taxon>asterids</taxon>
        <taxon>lamiids</taxon>
        <taxon>Lamiales</taxon>
        <taxon>Pedaliaceae</taxon>
        <taxon>Sesamum</taxon>
    </lineage>
</organism>
<dbReference type="PANTHER" id="PTHR47926:SF540">
    <property type="entry name" value="PENTATRICOPEPTIDE REPEAT-CONTAINING PROTEIN"/>
    <property type="match status" value="1"/>
</dbReference>
<dbReference type="InterPro" id="IPR046960">
    <property type="entry name" value="PPR_At4g14850-like_plant"/>
</dbReference>
<sequence length="110" mass="12706">MGERSVISWNTMISCLAQSRRDKDALELFREMWDQGYEPDEATVVSILPVCARIGEVDIGKWVHTYVESSGLYRDFVSVGNALIDFYSKCGELERALEVFKDMPQKMWFL</sequence>
<evidence type="ECO:0000256" key="1">
    <source>
        <dbReference type="ARBA" id="ARBA00022737"/>
    </source>
</evidence>
<dbReference type="GO" id="GO:0009451">
    <property type="term" value="P:RNA modification"/>
    <property type="evidence" value="ECO:0007669"/>
    <property type="project" value="InterPro"/>
</dbReference>
<gene>
    <name evidence="3" type="ORF">Slati_0805100</name>
</gene>
<dbReference type="InterPro" id="IPR002885">
    <property type="entry name" value="PPR_rpt"/>
</dbReference>
<reference evidence="3" key="1">
    <citation type="submission" date="2020-06" db="EMBL/GenBank/DDBJ databases">
        <authorList>
            <person name="Li T."/>
            <person name="Hu X."/>
            <person name="Zhang T."/>
            <person name="Song X."/>
            <person name="Zhang H."/>
            <person name="Dai N."/>
            <person name="Sheng W."/>
            <person name="Hou X."/>
            <person name="Wei L."/>
        </authorList>
    </citation>
    <scope>NUCLEOTIDE SEQUENCE</scope>
    <source>
        <strain evidence="3">KEN1</strain>
        <tissue evidence="3">Leaf</tissue>
    </source>
</reference>
<dbReference type="Pfam" id="PF01535">
    <property type="entry name" value="PPR"/>
    <property type="match status" value="1"/>
</dbReference>
<protein>
    <submittedName>
        <fullName evidence="3">Pentatricopeptide repeat-containing protein</fullName>
    </submittedName>
</protein>
<evidence type="ECO:0000313" key="3">
    <source>
        <dbReference type="EMBL" id="KAL0454659.1"/>
    </source>
</evidence>
<dbReference type="EMBL" id="JACGWN010000003">
    <property type="protein sequence ID" value="KAL0454659.1"/>
    <property type="molecule type" value="Genomic_DNA"/>
</dbReference>
<dbReference type="Pfam" id="PF13041">
    <property type="entry name" value="PPR_2"/>
    <property type="match status" value="1"/>
</dbReference>
<dbReference type="Gene3D" id="1.25.40.10">
    <property type="entry name" value="Tetratricopeptide repeat domain"/>
    <property type="match status" value="2"/>
</dbReference>
<dbReference type="GO" id="GO:0003723">
    <property type="term" value="F:RNA binding"/>
    <property type="evidence" value="ECO:0007669"/>
    <property type="project" value="InterPro"/>
</dbReference>
<dbReference type="PANTHER" id="PTHR47926">
    <property type="entry name" value="PENTATRICOPEPTIDE REPEAT-CONTAINING PROTEIN"/>
    <property type="match status" value="1"/>
</dbReference>
<dbReference type="AlphaFoldDB" id="A0AAW2XL88"/>
<evidence type="ECO:0000256" key="2">
    <source>
        <dbReference type="PROSITE-ProRule" id="PRU00708"/>
    </source>
</evidence>
<accession>A0AAW2XL88</accession>
<dbReference type="InterPro" id="IPR011990">
    <property type="entry name" value="TPR-like_helical_dom_sf"/>
</dbReference>
<proteinExistence type="predicted"/>